<keyword evidence="1" id="KW-0175">Coiled coil</keyword>
<name>A0AB73HEP3_PEDPE</name>
<organism evidence="5 6">
    <name type="scientific">Pediococcus pentosaceus</name>
    <dbReference type="NCBI Taxonomy" id="1255"/>
    <lineage>
        <taxon>Bacteria</taxon>
        <taxon>Bacillati</taxon>
        <taxon>Bacillota</taxon>
        <taxon>Bacilli</taxon>
        <taxon>Lactobacillales</taxon>
        <taxon>Lactobacillaceae</taxon>
        <taxon>Pediococcus</taxon>
    </lineage>
</organism>
<dbReference type="InterPro" id="IPR016047">
    <property type="entry name" value="M23ase_b-sheet_dom"/>
</dbReference>
<comment type="caution">
    <text evidence="5">The sequence shown here is derived from an EMBL/GenBank/DDBJ whole genome shotgun (WGS) entry which is preliminary data.</text>
</comment>
<dbReference type="EMBL" id="JADOFP010000004">
    <property type="protein sequence ID" value="MBF7114922.1"/>
    <property type="molecule type" value="Genomic_DNA"/>
</dbReference>
<dbReference type="CDD" id="cd13402">
    <property type="entry name" value="LT_TF-like"/>
    <property type="match status" value="1"/>
</dbReference>
<evidence type="ECO:0000313" key="6">
    <source>
        <dbReference type="Proteomes" id="UP001194632"/>
    </source>
</evidence>
<dbReference type="RefSeq" id="WP_195749600.1">
    <property type="nucleotide sequence ID" value="NZ_JADOFP010000004.1"/>
</dbReference>
<dbReference type="InterPro" id="IPR008044">
    <property type="entry name" value="Phage_lysin"/>
</dbReference>
<dbReference type="PANTHER" id="PTHR21666">
    <property type="entry name" value="PEPTIDASE-RELATED"/>
    <property type="match status" value="1"/>
</dbReference>
<dbReference type="SUPFAM" id="SSF51261">
    <property type="entry name" value="Duplicated hybrid motif"/>
    <property type="match status" value="1"/>
</dbReference>
<feature type="region of interest" description="Disordered" evidence="2">
    <location>
        <begin position="236"/>
        <end position="258"/>
    </location>
</feature>
<dbReference type="GO" id="GO:0004222">
    <property type="term" value="F:metalloendopeptidase activity"/>
    <property type="evidence" value="ECO:0007669"/>
    <property type="project" value="TreeGrafter"/>
</dbReference>
<evidence type="ECO:0000259" key="4">
    <source>
        <dbReference type="Pfam" id="PF05382"/>
    </source>
</evidence>
<accession>A0AB73HEP3</accession>
<dbReference type="Pfam" id="PF05382">
    <property type="entry name" value="Amidase_5"/>
    <property type="match status" value="1"/>
</dbReference>
<evidence type="ECO:0000256" key="1">
    <source>
        <dbReference type="SAM" id="Coils"/>
    </source>
</evidence>
<dbReference type="PANTHER" id="PTHR21666:SF270">
    <property type="entry name" value="MUREIN HYDROLASE ACTIVATOR ENVC"/>
    <property type="match status" value="1"/>
</dbReference>
<dbReference type="CDD" id="cd12797">
    <property type="entry name" value="M23_peptidase"/>
    <property type="match status" value="1"/>
</dbReference>
<dbReference type="Gene3D" id="2.70.70.10">
    <property type="entry name" value="Glucose Permease (Domain IIA)"/>
    <property type="match status" value="1"/>
</dbReference>
<gene>
    <name evidence="5" type="ORF">ITQ90_05405</name>
</gene>
<feature type="coiled-coil region" evidence="1">
    <location>
        <begin position="967"/>
        <end position="994"/>
    </location>
</feature>
<reference evidence="5" key="1">
    <citation type="submission" date="2020-11" db="EMBL/GenBank/DDBJ databases">
        <title>Antibiotic susceptibility profiles of Pediococcus pentosaceus from various origins and their implications for the safety assessment of strains with food-technology applications.</title>
        <authorList>
            <person name="Shani N."/>
            <person name="Oberhaensli S."/>
            <person name="Arias E."/>
        </authorList>
    </citation>
    <scope>NUCLEOTIDE SEQUENCE</scope>
    <source>
        <strain evidence="5">FAM 24207</strain>
    </source>
</reference>
<dbReference type="Proteomes" id="UP001194632">
    <property type="component" value="Unassembled WGS sequence"/>
</dbReference>
<feature type="domain" description="Bacteriophage lysin" evidence="4">
    <location>
        <begin position="581"/>
        <end position="691"/>
    </location>
</feature>
<evidence type="ECO:0000256" key="2">
    <source>
        <dbReference type="SAM" id="MobiDB-lite"/>
    </source>
</evidence>
<proteinExistence type="predicted"/>
<feature type="domain" description="M23ase beta-sheet core" evidence="3">
    <location>
        <begin position="419"/>
        <end position="507"/>
    </location>
</feature>
<sequence length="1001" mass="110723">MYRVIAYDEPTDKAGYVIHDPVVGLTASEGKLTMSSSQANTLSLTLNQANKLFGKVRPMHTHVEVYDSDNSKLLFRGRALKPEREMKSNGQFIQTYDFEDIDSYLIDSVQRYIEIANATPEEFLKKLIEEHNSQVPEYKQFTVRKVTVTNKKDNTLRKVDYQTTKDAIKKLLIDSIGGSIIVEYKDGKNYIDYLRSPGQNHSMEAPLKIAENMQSAKVAIDPSKVITRLIPLGAQIETQKPDEKNDDSSDDGTKLSGTMKAVNGDWGPAIKFAAKCMKTSVSDAEVSTIKDVIRHESNGSETIVNNWDSNAAAGTPSMGLLQFIEPTFKKYCLEGYANIKVGFHQLLAMFNDSNWKSDVHTGGWGPTGSKRYNKLPVDIVPSGTGGGWGSPFPSAGHGSFSGGQLFGVHAGGEFRQNGFHDGLDFGSVDHPGSDVHAIHGGKVTRIGYMGGLGNYFVTHSDDGYNIDYQEAFGSRSNIHVKVGQYVKTGQVVGTRTTDHLHIGITKKDFDYALRYAFTNNGTWIDPEPLIFGGSKQTRSLIKRNFISTKMDNSNSSLADNSNSPLAKQELDIQAGIDLFNKAKAAHLEYAMDYRRADILTNQKHADCSSFVSYFIELAIHESDRTLYNTETLHGFLKNHGYLLHYEGTNKTLPAMQTGDVIIMGKKGQSAGAAGHTAVMKDADTVLECSSGWPGGYPNGADVFEHGKSSNPTLANWFSHDANNWSGEWYWYLYRFSGNIPEQDSGDQKGGTIKSGVRYTIAPVNDGKDYLDIPEFQKEFGIINGAVTWDNIKDPAKLLIKGKAWIKAQKASTNTFTVSAIELNEYERFKVYDRYLFINPYVAEQQLLTVIGKEIDLNKPHKSTMTFGDKATRLTDYQNDFKKVSKDVESLKSTISTIGGDVSSMRAGTSSGKLAVIAEQLGTVDVPQLKKDYEGTQKDIEDSKTRLNSTETVLKTVKEDDETTKQTLAEYQQTLAKYQQTIADLDERLKKIEGGNANGTGV</sequence>
<dbReference type="InterPro" id="IPR050570">
    <property type="entry name" value="Cell_wall_metabolism_enzyme"/>
</dbReference>
<evidence type="ECO:0000313" key="5">
    <source>
        <dbReference type="EMBL" id="MBF7114922.1"/>
    </source>
</evidence>
<protein>
    <submittedName>
        <fullName evidence="5">Phage tail protein</fullName>
    </submittedName>
</protein>
<dbReference type="InterPro" id="IPR011055">
    <property type="entry name" value="Dup_hybrid_motif"/>
</dbReference>
<feature type="compositionally biased region" description="Basic and acidic residues" evidence="2">
    <location>
        <begin position="239"/>
        <end position="253"/>
    </location>
</feature>
<dbReference type="Gene3D" id="1.10.287.1490">
    <property type="match status" value="1"/>
</dbReference>
<dbReference type="AlphaFoldDB" id="A0AB73HEP3"/>
<evidence type="ECO:0000259" key="3">
    <source>
        <dbReference type="Pfam" id="PF01551"/>
    </source>
</evidence>
<dbReference type="Pfam" id="PF01551">
    <property type="entry name" value="Peptidase_M23"/>
    <property type="match status" value="1"/>
</dbReference>